<feature type="compositionally biased region" description="Polar residues" evidence="1">
    <location>
        <begin position="1069"/>
        <end position="1090"/>
    </location>
</feature>
<dbReference type="InParanoid" id="A0A067NKC2"/>
<dbReference type="GO" id="GO:0006914">
    <property type="term" value="P:autophagy"/>
    <property type="evidence" value="ECO:0007669"/>
    <property type="project" value="InterPro"/>
</dbReference>
<evidence type="ECO:0000313" key="4">
    <source>
        <dbReference type="Proteomes" id="UP000027073"/>
    </source>
</evidence>
<feature type="compositionally biased region" description="Polar residues" evidence="1">
    <location>
        <begin position="926"/>
        <end position="942"/>
    </location>
</feature>
<feature type="compositionally biased region" description="Polar residues" evidence="1">
    <location>
        <begin position="22"/>
        <end position="31"/>
    </location>
</feature>
<feature type="region of interest" description="Disordered" evidence="1">
    <location>
        <begin position="275"/>
        <end position="300"/>
    </location>
</feature>
<dbReference type="PANTHER" id="PTHR13268">
    <property type="entry name" value="BREAST CARCINOMA AMPLIFIED SEQUENCE 3"/>
    <property type="match status" value="1"/>
</dbReference>
<dbReference type="EMBL" id="KL198007">
    <property type="protein sequence ID" value="KDQ28533.1"/>
    <property type="molecule type" value="Genomic_DNA"/>
</dbReference>
<dbReference type="VEuPathDB" id="FungiDB:PLEOSDRAFT_1111873"/>
<name>A0A067NKC2_PLEO1</name>
<feature type="compositionally biased region" description="Basic residues" evidence="1">
    <location>
        <begin position="9"/>
        <end position="19"/>
    </location>
</feature>
<feature type="region of interest" description="Disordered" evidence="1">
    <location>
        <begin position="901"/>
        <end position="920"/>
    </location>
</feature>
<dbReference type="InterPro" id="IPR048382">
    <property type="entry name" value="BCAS3_WD40"/>
</dbReference>
<feature type="compositionally biased region" description="Low complexity" evidence="1">
    <location>
        <begin position="660"/>
        <end position="676"/>
    </location>
</feature>
<dbReference type="HOGENOM" id="CLU_004106_0_0_1"/>
<gene>
    <name evidence="3" type="ORF">PLEOSDRAFT_1111873</name>
</gene>
<feature type="compositionally biased region" description="Polar residues" evidence="1">
    <location>
        <begin position="1423"/>
        <end position="1434"/>
    </location>
</feature>
<dbReference type="Proteomes" id="UP000027073">
    <property type="component" value="Unassembled WGS sequence"/>
</dbReference>
<dbReference type="OrthoDB" id="25778at2759"/>
<feature type="region of interest" description="Disordered" evidence="1">
    <location>
        <begin position="728"/>
        <end position="751"/>
    </location>
</feature>
<accession>A0A067NKC2</accession>
<feature type="compositionally biased region" description="Basic and acidic residues" evidence="1">
    <location>
        <begin position="284"/>
        <end position="300"/>
    </location>
</feature>
<protein>
    <recommendedName>
        <fullName evidence="2">BCAS3 WD40 domain-containing protein</fullName>
    </recommendedName>
</protein>
<feature type="compositionally biased region" description="Polar residues" evidence="1">
    <location>
        <begin position="677"/>
        <end position="687"/>
    </location>
</feature>
<evidence type="ECO:0000256" key="1">
    <source>
        <dbReference type="SAM" id="MobiDB-lite"/>
    </source>
</evidence>
<feature type="region of interest" description="Disordered" evidence="1">
    <location>
        <begin position="764"/>
        <end position="806"/>
    </location>
</feature>
<evidence type="ECO:0000259" key="2">
    <source>
        <dbReference type="Pfam" id="PF21034"/>
    </source>
</evidence>
<feature type="region of interest" description="Disordered" evidence="1">
    <location>
        <begin position="825"/>
        <end position="845"/>
    </location>
</feature>
<organism evidence="3 4">
    <name type="scientific">Pleurotus ostreatus (strain PC15)</name>
    <name type="common">Oyster mushroom</name>
    <dbReference type="NCBI Taxonomy" id="1137138"/>
    <lineage>
        <taxon>Eukaryota</taxon>
        <taxon>Fungi</taxon>
        <taxon>Dikarya</taxon>
        <taxon>Basidiomycota</taxon>
        <taxon>Agaricomycotina</taxon>
        <taxon>Agaricomycetes</taxon>
        <taxon>Agaricomycetidae</taxon>
        <taxon>Agaricales</taxon>
        <taxon>Pleurotineae</taxon>
        <taxon>Pleurotaceae</taxon>
        <taxon>Pleurotus</taxon>
    </lineage>
</organism>
<feature type="compositionally biased region" description="Low complexity" evidence="1">
    <location>
        <begin position="825"/>
        <end position="836"/>
    </location>
</feature>
<feature type="region of interest" description="Disordered" evidence="1">
    <location>
        <begin position="1067"/>
        <end position="1092"/>
    </location>
</feature>
<evidence type="ECO:0000313" key="3">
    <source>
        <dbReference type="EMBL" id="KDQ28533.1"/>
    </source>
</evidence>
<dbReference type="GO" id="GO:0005737">
    <property type="term" value="C:cytoplasm"/>
    <property type="evidence" value="ECO:0007669"/>
    <property type="project" value="TreeGrafter"/>
</dbReference>
<feature type="compositionally biased region" description="Low complexity" evidence="1">
    <location>
        <begin position="781"/>
        <end position="794"/>
    </location>
</feature>
<dbReference type="PANTHER" id="PTHR13268:SF0">
    <property type="entry name" value="BCAS3 MICROTUBULE ASSOCIATED CELL MIGRATION FACTOR"/>
    <property type="match status" value="1"/>
</dbReference>
<reference evidence="4" key="1">
    <citation type="journal article" date="2014" name="Proc. Natl. Acad. Sci. U.S.A.">
        <title>Extensive sampling of basidiomycete genomes demonstrates inadequacy of the white-rot/brown-rot paradigm for wood decay fungi.</title>
        <authorList>
            <person name="Riley R."/>
            <person name="Salamov A.A."/>
            <person name="Brown D.W."/>
            <person name="Nagy L.G."/>
            <person name="Floudas D."/>
            <person name="Held B.W."/>
            <person name="Levasseur A."/>
            <person name="Lombard V."/>
            <person name="Morin E."/>
            <person name="Otillar R."/>
            <person name="Lindquist E.A."/>
            <person name="Sun H."/>
            <person name="LaButti K.M."/>
            <person name="Schmutz J."/>
            <person name="Jabbour D."/>
            <person name="Luo H."/>
            <person name="Baker S.E."/>
            <person name="Pisabarro A.G."/>
            <person name="Walton J.D."/>
            <person name="Blanchette R.A."/>
            <person name="Henrissat B."/>
            <person name="Martin F."/>
            <person name="Cullen D."/>
            <person name="Hibbett D.S."/>
            <person name="Grigoriev I.V."/>
        </authorList>
    </citation>
    <scope>NUCLEOTIDE SEQUENCE [LARGE SCALE GENOMIC DNA]</scope>
    <source>
        <strain evidence="4">PC15</strain>
    </source>
</reference>
<feature type="region of interest" description="Disordered" evidence="1">
    <location>
        <begin position="1"/>
        <end position="107"/>
    </location>
</feature>
<feature type="domain" description="BCAS3 WD40" evidence="2">
    <location>
        <begin position="956"/>
        <end position="1016"/>
    </location>
</feature>
<dbReference type="GO" id="GO:0042594">
    <property type="term" value="P:response to starvation"/>
    <property type="evidence" value="ECO:0007669"/>
    <property type="project" value="TreeGrafter"/>
</dbReference>
<feature type="compositionally biased region" description="Gly residues" evidence="1">
    <location>
        <begin position="741"/>
        <end position="751"/>
    </location>
</feature>
<feature type="region of interest" description="Disordered" evidence="1">
    <location>
        <begin position="652"/>
        <end position="687"/>
    </location>
</feature>
<feature type="compositionally biased region" description="Pro residues" evidence="1">
    <location>
        <begin position="73"/>
        <end position="91"/>
    </location>
</feature>
<dbReference type="InterPro" id="IPR045142">
    <property type="entry name" value="BCAS3-like"/>
</dbReference>
<feature type="compositionally biased region" description="Polar residues" evidence="1">
    <location>
        <begin position="902"/>
        <end position="917"/>
    </location>
</feature>
<feature type="region of interest" description="Disordered" evidence="1">
    <location>
        <begin position="926"/>
        <end position="947"/>
    </location>
</feature>
<proteinExistence type="predicted"/>
<dbReference type="SUPFAM" id="SSF82171">
    <property type="entry name" value="DPP6 N-terminal domain-like"/>
    <property type="match status" value="1"/>
</dbReference>
<sequence length="1496" mass="160598">MLRQPKGNGGRRSKSKKHLSPPMSTEQRSTNTSADSGTSASVSVSNSVRVSPMNSPTSPPKVLEEELAAYEPAPSPPQSSPAPQFDPPLPVLPSEEPPFIDFQEAGTVEPEVDLIGFNDNTFRDDILEPPPLSEALSSNSGDAMLAPYEPSSEPAPAPKKKSKKPKRGLVSLSEQPLIPATQQPGAEVYPTPSQPVEEVRPTEPPASLKLWDAPVIDRREDSLPRHQPPADSYFEGSKQRTIRVSNAPSYKAAPSPAVVSNTTFADTTIVSSYGYRREDEEDDRESRHQAWGRGYDDMNHPRRERDVAALQGHSRSTSLGGYAANAYAGEGVSPTLTSPIGARSRRGAGFAGAGEMVMGAGAKVSGILAGMGGISASKSVGGASDAAGSIGGIGSGHARSRDFDEVLWAKWDTVRPGKQLLLLLGYARGMQIWDCTDLSTVREVFNTTSNDLLSGEDGRRHEEAWGRVTHAAVLPSPDNSIEDVCEGQRPVIGIVTTIQDEPTFIIYSLYRHCIVRKFVFPGLNHFQANESYIVLSTVNPATLHILSATSLETLTSIASSSLAPFARKLATSPTLPPPNLYNNTTPLHPIYDNANIPSYNTSNTNISTNINTNKIGSVLLSQFTDDRSAEYGPPRPVFALSNRLLAFASPAPPLQRAIDPGARPSGRARSASRTSPLHQPTSVPSVNATALSQGQTALSKVGGTMLSGMRTLGGMAYSAAKAAAEEQLRAATSNESHAGANEGGGPGRFGGTVGSFASKFFSRSAPAASGTGDGAARGRRYSTASSSSAASEGTDSSKDVAPVTKGGNTEKGYFVTVVDLKPLLSMPRRSPSSRPSSPRHDSPPIISEFLASRHQPIADLRFSSDATSILVSPKDGQTLQVFKLRPKSMVIRRLSGKIGRSVTISPETPTDAPTSPTQRRHLASLQMTTASHGSSRSPSTAGSRGELAVVQDSPLQVYNLKRGRTSAIVEEMEWADDERWIAIGTRKRTIHLFAINPYGGPPEIMSHLSGAVRNTVELQPLSIDVHPIVRLRAQKQLAVDQHQAPIVFTFFKPSTLTLPSHLLPAPVSSPRQSHVGSLGSTPESDYSSLRQTDRPRNYQDILVFDPADGMLSLRRVTIETKSLDEGISLRGLPASVPILGSTSISLPKIGPAGRLSSSPGGAINTISNLQPTRSPASPGNDASVELVGKERTAATWNLRRDFDRPPARKSLAVRSDSASHQARVRVSKNDWLAQAELSIHSLSTKIIPRSIYLSHQFTFQSLGEDYHALIRRYRFDVGGAKIEVRREVEAIAFAAETSESFVEGFAPRRDVRRASSSFDEPLASALGAGIESGRAPPVLPMLPNGAPRSGPRSIRNAIPIRSISDNMSEGIGRIRTQFQQRVRSPRGGDIGSGATPLEFAEEDEESQSRDSLLDKGIIIRGGNRQSGTTLSTPSVHGHPSDDDGDADELWRAWESQDKLAIEEVERFDDISVVGLLDEEQISMNQKTKSRGRKQDR</sequence>
<feature type="region of interest" description="Disordered" evidence="1">
    <location>
        <begin position="1377"/>
        <end position="1447"/>
    </location>
</feature>
<dbReference type="Pfam" id="PF21034">
    <property type="entry name" value="BCAS3_WD40"/>
    <property type="match status" value="1"/>
</dbReference>
<dbReference type="STRING" id="1137138.A0A067NKC2"/>
<feature type="region of interest" description="Disordered" evidence="1">
    <location>
        <begin position="121"/>
        <end position="211"/>
    </location>
</feature>
<feature type="compositionally biased region" description="Low complexity" evidence="1">
    <location>
        <begin position="32"/>
        <end position="56"/>
    </location>
</feature>
<feature type="compositionally biased region" description="Basic residues" evidence="1">
    <location>
        <begin position="158"/>
        <end position="167"/>
    </location>
</feature>